<accession>A0ABU6U6E5</accession>
<name>A0ABU6U6E5_9FABA</name>
<keyword evidence="6" id="KW-0539">Nucleus</keyword>
<organism evidence="9 10">
    <name type="scientific">Stylosanthes scabra</name>
    <dbReference type="NCBI Taxonomy" id="79078"/>
    <lineage>
        <taxon>Eukaryota</taxon>
        <taxon>Viridiplantae</taxon>
        <taxon>Streptophyta</taxon>
        <taxon>Embryophyta</taxon>
        <taxon>Tracheophyta</taxon>
        <taxon>Spermatophyta</taxon>
        <taxon>Magnoliopsida</taxon>
        <taxon>eudicotyledons</taxon>
        <taxon>Gunneridae</taxon>
        <taxon>Pentapetalae</taxon>
        <taxon>rosids</taxon>
        <taxon>fabids</taxon>
        <taxon>Fabales</taxon>
        <taxon>Fabaceae</taxon>
        <taxon>Papilionoideae</taxon>
        <taxon>50 kb inversion clade</taxon>
        <taxon>dalbergioids sensu lato</taxon>
        <taxon>Dalbergieae</taxon>
        <taxon>Pterocarpus clade</taxon>
        <taxon>Stylosanthes</taxon>
    </lineage>
</organism>
<dbReference type="PRINTS" id="PR00041">
    <property type="entry name" value="LEUZIPPRCREB"/>
</dbReference>
<dbReference type="EMBL" id="JASCZI010120844">
    <property type="protein sequence ID" value="MED6155696.1"/>
    <property type="molecule type" value="Genomic_DNA"/>
</dbReference>
<feature type="compositionally biased region" description="Basic and acidic residues" evidence="7">
    <location>
        <begin position="164"/>
        <end position="178"/>
    </location>
</feature>
<evidence type="ECO:0000256" key="7">
    <source>
        <dbReference type="SAM" id="MobiDB-lite"/>
    </source>
</evidence>
<dbReference type="Pfam" id="PF07777">
    <property type="entry name" value="MFMR"/>
    <property type="match status" value="1"/>
</dbReference>
<evidence type="ECO:0000313" key="10">
    <source>
        <dbReference type="Proteomes" id="UP001341840"/>
    </source>
</evidence>
<comment type="similarity">
    <text evidence="2">Belongs to the bZIP family.</text>
</comment>
<dbReference type="Proteomes" id="UP001341840">
    <property type="component" value="Unassembled WGS sequence"/>
</dbReference>
<dbReference type="PANTHER" id="PTHR45967">
    <property type="entry name" value="G-BOX-BINDING FACTOR 3-RELATED"/>
    <property type="match status" value="1"/>
</dbReference>
<feature type="region of interest" description="Disordered" evidence="7">
    <location>
        <begin position="96"/>
        <end position="195"/>
    </location>
</feature>
<dbReference type="CDD" id="cd14702">
    <property type="entry name" value="bZIP_plant_GBF1"/>
    <property type="match status" value="1"/>
</dbReference>
<dbReference type="InterPro" id="IPR012900">
    <property type="entry name" value="MFMR"/>
</dbReference>
<dbReference type="Pfam" id="PF00170">
    <property type="entry name" value="bZIP_1"/>
    <property type="match status" value="1"/>
</dbReference>
<evidence type="ECO:0000259" key="8">
    <source>
        <dbReference type="PROSITE" id="PS50217"/>
    </source>
</evidence>
<dbReference type="PROSITE" id="PS00036">
    <property type="entry name" value="BZIP_BASIC"/>
    <property type="match status" value="1"/>
</dbReference>
<dbReference type="PROSITE" id="PS50217">
    <property type="entry name" value="BZIP"/>
    <property type="match status" value="1"/>
</dbReference>
<keyword evidence="5" id="KW-0804">Transcription</keyword>
<feature type="domain" description="BZIP" evidence="8">
    <location>
        <begin position="255"/>
        <end position="318"/>
    </location>
</feature>
<protein>
    <submittedName>
        <fullName evidence="9">G-box binding factor</fullName>
    </submittedName>
</protein>
<evidence type="ECO:0000313" key="9">
    <source>
        <dbReference type="EMBL" id="MED6155696.1"/>
    </source>
</evidence>
<proteinExistence type="inferred from homology"/>
<comment type="subcellular location">
    <subcellularLocation>
        <location evidence="1">Nucleus</location>
    </subcellularLocation>
</comment>
<dbReference type="InterPro" id="IPR045314">
    <property type="entry name" value="bZIP_plant_GBF1"/>
</dbReference>
<feature type="compositionally biased region" description="Polar residues" evidence="7">
    <location>
        <begin position="1"/>
        <end position="19"/>
    </location>
</feature>
<dbReference type="Gene3D" id="1.20.5.170">
    <property type="match status" value="1"/>
</dbReference>
<feature type="compositionally biased region" description="Polar residues" evidence="7">
    <location>
        <begin position="183"/>
        <end position="194"/>
    </location>
</feature>
<evidence type="ECO:0000256" key="6">
    <source>
        <dbReference type="ARBA" id="ARBA00023242"/>
    </source>
</evidence>
<dbReference type="PANTHER" id="PTHR45967:SF20">
    <property type="entry name" value="G-BOX-BINDING FACTOR 1"/>
    <property type="match status" value="1"/>
</dbReference>
<feature type="compositionally biased region" description="Polar residues" evidence="7">
    <location>
        <begin position="117"/>
        <end position="129"/>
    </location>
</feature>
<keyword evidence="3" id="KW-0805">Transcription regulation</keyword>
<feature type="compositionally biased region" description="Low complexity" evidence="7">
    <location>
        <begin position="144"/>
        <end position="156"/>
    </location>
</feature>
<keyword evidence="10" id="KW-1185">Reference proteome</keyword>
<dbReference type="SUPFAM" id="SSF57959">
    <property type="entry name" value="Leucine zipper domain"/>
    <property type="match status" value="1"/>
</dbReference>
<evidence type="ECO:0000256" key="5">
    <source>
        <dbReference type="ARBA" id="ARBA00023163"/>
    </source>
</evidence>
<evidence type="ECO:0000256" key="4">
    <source>
        <dbReference type="ARBA" id="ARBA00023125"/>
    </source>
</evidence>
<gene>
    <name evidence="9" type="primary">GBF1_2</name>
    <name evidence="9" type="ORF">PIB30_116998</name>
</gene>
<dbReference type="SMART" id="SM00338">
    <property type="entry name" value="BRLZ"/>
    <property type="match status" value="1"/>
</dbReference>
<feature type="region of interest" description="Disordered" evidence="7">
    <location>
        <begin position="255"/>
        <end position="279"/>
    </location>
</feature>
<feature type="compositionally biased region" description="Basic and acidic residues" evidence="7">
    <location>
        <begin position="264"/>
        <end position="279"/>
    </location>
</feature>
<keyword evidence="4" id="KW-0238">DNA-binding</keyword>
<sequence>MGTGEESTAKPSKPSSMTQEIAPAPSYPDWSSSMQAYYAPGATPPPFYASTVASAAPHPYLWGGQHPLIPPYGTPVPYPAIYPPGSVYAHPSMATTPSATQTEFVGKGPNGKDRTSAKNSKGTSANNGSKAGDNGKAGSGSGNDGISQSGESGSEGSSDDSDEKESAANKKGSFDKMLADGANAQNNAVTQSSGKAAMAATNLNIGMDLWNASSAGADATKLRNNQPAAPGAVAPPTIMGREVALGEQWIQDERELKRQKRKQSNRESARRSRLRKQAECEELQKKVESLGNENRTLREELQRVSEECEKLTAENNSIKEELERLCGPEAVASLE</sequence>
<dbReference type="InterPro" id="IPR046347">
    <property type="entry name" value="bZIP_sf"/>
</dbReference>
<dbReference type="InterPro" id="IPR004827">
    <property type="entry name" value="bZIP"/>
</dbReference>
<evidence type="ECO:0000256" key="1">
    <source>
        <dbReference type="ARBA" id="ARBA00004123"/>
    </source>
</evidence>
<evidence type="ECO:0000256" key="2">
    <source>
        <dbReference type="ARBA" id="ARBA00007163"/>
    </source>
</evidence>
<dbReference type="InterPro" id="IPR044827">
    <property type="entry name" value="GBF-like"/>
</dbReference>
<evidence type="ECO:0000256" key="3">
    <source>
        <dbReference type="ARBA" id="ARBA00023015"/>
    </source>
</evidence>
<comment type="caution">
    <text evidence="9">The sequence shown here is derived from an EMBL/GenBank/DDBJ whole genome shotgun (WGS) entry which is preliminary data.</text>
</comment>
<reference evidence="9 10" key="1">
    <citation type="journal article" date="2023" name="Plants (Basel)">
        <title>Bridging the Gap: Combining Genomics and Transcriptomics Approaches to Understand Stylosanthes scabra, an Orphan Legume from the Brazilian Caatinga.</title>
        <authorList>
            <person name="Ferreira-Neto J.R.C."/>
            <person name="da Silva M.D."/>
            <person name="Binneck E."/>
            <person name="de Melo N.F."/>
            <person name="da Silva R.H."/>
            <person name="de Melo A.L.T.M."/>
            <person name="Pandolfi V."/>
            <person name="Bustamante F.O."/>
            <person name="Brasileiro-Vidal A.C."/>
            <person name="Benko-Iseppon A.M."/>
        </authorList>
    </citation>
    <scope>NUCLEOTIDE SEQUENCE [LARGE SCALE GENOMIC DNA]</scope>
    <source>
        <tissue evidence="9">Leaves</tissue>
    </source>
</reference>
<feature type="region of interest" description="Disordered" evidence="7">
    <location>
        <begin position="1"/>
        <end position="27"/>
    </location>
</feature>